<dbReference type="Proteomes" id="UP000054821">
    <property type="component" value="Unassembled WGS sequence"/>
</dbReference>
<proteinExistence type="predicted"/>
<dbReference type="RefSeq" id="XP_018657183.1">
    <property type="nucleotide sequence ID" value="XM_018809580.1"/>
</dbReference>
<keyword evidence="1" id="KW-0812">Transmembrane</keyword>
<keyword evidence="3" id="KW-1185">Reference proteome</keyword>
<gene>
    <name evidence="2" type="ORF">TGAM01_v210490</name>
</gene>
<dbReference type="AlphaFoldDB" id="A0A2P4Z8L5"/>
<sequence length="110" mass="12277">MRTAARWFKNRRIPLQTEDILIYGALASFAIMTALYLATIPTLFDSIAIKAGLMKPYASLENDLVVMLHEFFFGPVFLLADVVDGQVESDVYGHPHARALEFENLACGKV</sequence>
<name>A0A2P4Z8L5_9HYPO</name>
<dbReference type="GeneID" id="29989663"/>
<keyword evidence="1" id="KW-1133">Transmembrane helix</keyword>
<evidence type="ECO:0000313" key="3">
    <source>
        <dbReference type="Proteomes" id="UP000054821"/>
    </source>
</evidence>
<keyword evidence="1" id="KW-0472">Membrane</keyword>
<protein>
    <submittedName>
        <fullName evidence="2">Uncharacterized protein</fullName>
    </submittedName>
</protein>
<feature type="transmembrane region" description="Helical" evidence="1">
    <location>
        <begin position="20"/>
        <end position="44"/>
    </location>
</feature>
<organism evidence="2 3">
    <name type="scientific">Trichoderma gamsii</name>
    <dbReference type="NCBI Taxonomy" id="398673"/>
    <lineage>
        <taxon>Eukaryota</taxon>
        <taxon>Fungi</taxon>
        <taxon>Dikarya</taxon>
        <taxon>Ascomycota</taxon>
        <taxon>Pezizomycotina</taxon>
        <taxon>Sordariomycetes</taxon>
        <taxon>Hypocreomycetidae</taxon>
        <taxon>Hypocreales</taxon>
        <taxon>Hypocreaceae</taxon>
        <taxon>Trichoderma</taxon>
    </lineage>
</organism>
<evidence type="ECO:0000256" key="1">
    <source>
        <dbReference type="SAM" id="Phobius"/>
    </source>
</evidence>
<dbReference type="EMBL" id="JPDN02000064">
    <property type="protein sequence ID" value="PON20616.1"/>
    <property type="molecule type" value="Genomic_DNA"/>
</dbReference>
<comment type="caution">
    <text evidence="2">The sequence shown here is derived from an EMBL/GenBank/DDBJ whole genome shotgun (WGS) entry which is preliminary data.</text>
</comment>
<dbReference type="STRING" id="398673.A0A2P4Z8L5"/>
<accession>A0A2P4Z8L5</accession>
<evidence type="ECO:0000313" key="2">
    <source>
        <dbReference type="EMBL" id="PON20616.1"/>
    </source>
</evidence>
<reference evidence="2 3" key="1">
    <citation type="journal article" date="2016" name="Genome Announc.">
        <title>Draft Whole-Genome Sequence of Trichoderma gamsii T6085, a Promising Biocontrol Agent of Fusarium Head Blight on Wheat.</title>
        <authorList>
            <person name="Baroncelli R."/>
            <person name="Zapparata A."/>
            <person name="Piaggeschi G."/>
            <person name="Sarrocco S."/>
            <person name="Vannacci G."/>
        </authorList>
    </citation>
    <scope>NUCLEOTIDE SEQUENCE [LARGE SCALE GENOMIC DNA]</scope>
    <source>
        <strain evidence="2 3">T6085</strain>
    </source>
</reference>